<dbReference type="EMBL" id="JWZX01002628">
    <property type="protein sequence ID" value="KOO28048.1"/>
    <property type="molecule type" value="Genomic_DNA"/>
</dbReference>
<protein>
    <recommendedName>
        <fullName evidence="2">UVR domain-containing protein</fullName>
    </recommendedName>
</protein>
<dbReference type="Proteomes" id="UP000037460">
    <property type="component" value="Unassembled WGS sequence"/>
</dbReference>
<name>A0A0M0JP89_9EUKA</name>
<feature type="domain" description="UVR" evidence="2">
    <location>
        <begin position="69"/>
        <end position="104"/>
    </location>
</feature>
<dbReference type="OrthoDB" id="2335338at2759"/>
<feature type="chain" id="PRO_5005602021" description="UVR domain-containing protein" evidence="1">
    <location>
        <begin position="18"/>
        <end position="161"/>
    </location>
</feature>
<dbReference type="PROSITE" id="PS50151">
    <property type="entry name" value="UVR"/>
    <property type="match status" value="1"/>
</dbReference>
<feature type="signal peptide" evidence="1">
    <location>
        <begin position="1"/>
        <end position="17"/>
    </location>
</feature>
<evidence type="ECO:0000259" key="2">
    <source>
        <dbReference type="PROSITE" id="PS50151"/>
    </source>
</evidence>
<dbReference type="InterPro" id="IPR001943">
    <property type="entry name" value="UVR_dom"/>
</dbReference>
<proteinExistence type="predicted"/>
<organism evidence="3 4">
    <name type="scientific">Chrysochromulina tobinii</name>
    <dbReference type="NCBI Taxonomy" id="1460289"/>
    <lineage>
        <taxon>Eukaryota</taxon>
        <taxon>Haptista</taxon>
        <taxon>Haptophyta</taxon>
        <taxon>Prymnesiophyceae</taxon>
        <taxon>Prymnesiales</taxon>
        <taxon>Chrysochromulinaceae</taxon>
        <taxon>Chrysochromulina</taxon>
    </lineage>
</organism>
<keyword evidence="4" id="KW-1185">Reference proteome</keyword>
<accession>A0A0M0JP89</accession>
<gene>
    <name evidence="3" type="ORF">Ctob_002776</name>
</gene>
<evidence type="ECO:0000256" key="1">
    <source>
        <dbReference type="SAM" id="SignalP"/>
    </source>
</evidence>
<evidence type="ECO:0000313" key="4">
    <source>
        <dbReference type="Proteomes" id="UP000037460"/>
    </source>
</evidence>
<comment type="caution">
    <text evidence="3">The sequence shown here is derived from an EMBL/GenBank/DDBJ whole genome shotgun (WGS) entry which is preliminary data.</text>
</comment>
<dbReference type="AlphaFoldDB" id="A0A0M0JP89"/>
<sequence length="161" mass="17582">MAVALASLAFLVASAIGYSPWGATRLAAAAARTCPSSRTRVMRLNAADESSFEGAIASFAPRQDLPSVRGQLAKLQEQLNNAVEDEEYVLAAMLRDDLQELKSKDPAAMAVAVRAEMNEHVACERYDEAALCRDQLMVLRRFLPQYQLAGLWKGARRSPSP</sequence>
<dbReference type="Pfam" id="PF02151">
    <property type="entry name" value="UVR"/>
    <property type="match status" value="2"/>
</dbReference>
<evidence type="ECO:0000313" key="3">
    <source>
        <dbReference type="EMBL" id="KOO28048.1"/>
    </source>
</evidence>
<keyword evidence="1" id="KW-0732">Signal</keyword>
<reference evidence="4" key="1">
    <citation type="journal article" date="2015" name="PLoS Genet.">
        <title>Genome Sequence and Transcriptome Analyses of Chrysochromulina tobin: Metabolic Tools for Enhanced Algal Fitness in the Prominent Order Prymnesiales (Haptophyceae).</title>
        <authorList>
            <person name="Hovde B.T."/>
            <person name="Deodato C.R."/>
            <person name="Hunsperger H.M."/>
            <person name="Ryken S.A."/>
            <person name="Yost W."/>
            <person name="Jha R.K."/>
            <person name="Patterson J."/>
            <person name="Monnat R.J. Jr."/>
            <person name="Barlow S.B."/>
            <person name="Starkenburg S.R."/>
            <person name="Cattolico R.A."/>
        </authorList>
    </citation>
    <scope>NUCLEOTIDE SEQUENCE</scope>
    <source>
        <strain evidence="4">CCMP291</strain>
    </source>
</reference>